<organism evidence="4 5">
    <name type="scientific">Petrotoga miotherma DSM 10691</name>
    <dbReference type="NCBI Taxonomy" id="1434326"/>
    <lineage>
        <taxon>Bacteria</taxon>
        <taxon>Thermotogati</taxon>
        <taxon>Thermotogota</taxon>
        <taxon>Thermotogae</taxon>
        <taxon>Petrotogales</taxon>
        <taxon>Petrotogaceae</taxon>
        <taxon>Petrotoga</taxon>
    </lineage>
</organism>
<dbReference type="GO" id="GO:0005524">
    <property type="term" value="F:ATP binding"/>
    <property type="evidence" value="ECO:0007669"/>
    <property type="project" value="InterPro"/>
</dbReference>
<dbReference type="InterPro" id="IPR027417">
    <property type="entry name" value="P-loop_NTPase"/>
</dbReference>
<evidence type="ECO:0000259" key="3">
    <source>
        <dbReference type="PROSITE" id="PS50893"/>
    </source>
</evidence>
<dbReference type="GO" id="GO:0016887">
    <property type="term" value="F:ATP hydrolysis activity"/>
    <property type="evidence" value="ECO:0007669"/>
    <property type="project" value="InterPro"/>
</dbReference>
<dbReference type="OrthoDB" id="45287at2"/>
<proteinExistence type="inferred from homology"/>
<dbReference type="AlphaFoldDB" id="A0A2K1P8E4"/>
<comment type="caution">
    <text evidence="4">The sequence shown here is derived from an EMBL/GenBank/DDBJ whole genome shotgun (WGS) entry which is preliminary data.</text>
</comment>
<reference evidence="4 5" key="1">
    <citation type="submission" date="2013-12" db="EMBL/GenBank/DDBJ databases">
        <title>Comparative genomics of Petrotoga isolates.</title>
        <authorList>
            <person name="Nesbo C.L."/>
            <person name="Charchuk R."/>
            <person name="Chow K."/>
        </authorList>
    </citation>
    <scope>NUCLEOTIDE SEQUENCE [LARGE SCALE GENOMIC DNA]</scope>
    <source>
        <strain evidence="4 5">DSM 10691</strain>
    </source>
</reference>
<dbReference type="InterPro" id="IPR003439">
    <property type="entry name" value="ABC_transporter-like_ATP-bd"/>
</dbReference>
<name>A0A2K1P8E4_9BACT</name>
<sequence>MDKNKIIEIKDLSVYINNLKLLKNINLEISKNEILLIYGPRNAGKSLLARSMVALNEELFKGIQTTGQVLFLGEDVNSIEKRYLRSTIAYSEPTFVDNINFLTLSEVFNLALRIKPSDISQEQYMLLEKLNIAHIFSNHSSLKSYENFENWTIGDKISFIIFLSLARNPQVFIFDSILDHLDDFMHKDIKDFLFDIKEDRSLIISTRNLSLFSDIAEKIVFLDKGEIIYKGSIEGFLLNFPL</sequence>
<keyword evidence="5" id="KW-1185">Reference proteome</keyword>
<dbReference type="PANTHER" id="PTHR43166">
    <property type="entry name" value="AMINO ACID IMPORT ATP-BINDING PROTEIN"/>
    <property type="match status" value="1"/>
</dbReference>
<evidence type="ECO:0000313" key="4">
    <source>
        <dbReference type="EMBL" id="PNR99062.1"/>
    </source>
</evidence>
<dbReference type="PROSITE" id="PS50893">
    <property type="entry name" value="ABC_TRANSPORTER_2"/>
    <property type="match status" value="1"/>
</dbReference>
<protein>
    <recommendedName>
        <fullName evidence="3">ABC transporter domain-containing protein</fullName>
    </recommendedName>
</protein>
<dbReference type="SUPFAM" id="SSF52540">
    <property type="entry name" value="P-loop containing nucleoside triphosphate hydrolases"/>
    <property type="match status" value="1"/>
</dbReference>
<dbReference type="Gene3D" id="3.40.50.300">
    <property type="entry name" value="P-loop containing nucleotide triphosphate hydrolases"/>
    <property type="match status" value="1"/>
</dbReference>
<feature type="domain" description="ABC transporter" evidence="3">
    <location>
        <begin position="7"/>
        <end position="242"/>
    </location>
</feature>
<comment type="similarity">
    <text evidence="1">Belongs to the ABC transporter superfamily.</text>
</comment>
<dbReference type="RefSeq" id="WP_103079243.1">
    <property type="nucleotide sequence ID" value="NZ_AZRM01000042.1"/>
</dbReference>
<accession>A0A2K1P8E4</accession>
<dbReference type="PANTHER" id="PTHR43166:SF4">
    <property type="entry name" value="PHOSPHONATES IMPORT ATP-BINDING PROTEIN PHNC"/>
    <property type="match status" value="1"/>
</dbReference>
<dbReference type="Proteomes" id="UP000236199">
    <property type="component" value="Unassembled WGS sequence"/>
</dbReference>
<evidence type="ECO:0000313" key="5">
    <source>
        <dbReference type="Proteomes" id="UP000236199"/>
    </source>
</evidence>
<evidence type="ECO:0000256" key="2">
    <source>
        <dbReference type="ARBA" id="ARBA00022448"/>
    </source>
</evidence>
<evidence type="ECO:0000256" key="1">
    <source>
        <dbReference type="ARBA" id="ARBA00005417"/>
    </source>
</evidence>
<dbReference type="Pfam" id="PF00005">
    <property type="entry name" value="ABC_tran"/>
    <property type="match status" value="1"/>
</dbReference>
<gene>
    <name evidence="4" type="ORF">X928_08160</name>
</gene>
<dbReference type="EMBL" id="AZRM01000042">
    <property type="protein sequence ID" value="PNR99062.1"/>
    <property type="molecule type" value="Genomic_DNA"/>
</dbReference>
<dbReference type="InterPro" id="IPR050086">
    <property type="entry name" value="MetN_ABC_transporter-like"/>
</dbReference>
<keyword evidence="2" id="KW-0813">Transport</keyword>